<feature type="compositionally biased region" description="Basic residues" evidence="4">
    <location>
        <begin position="423"/>
        <end position="440"/>
    </location>
</feature>
<keyword evidence="3" id="KW-0862">Zinc</keyword>
<evidence type="ECO:0000259" key="5">
    <source>
        <dbReference type="PROSITE" id="PS51800"/>
    </source>
</evidence>
<dbReference type="GO" id="GO:0005654">
    <property type="term" value="C:nucleoplasm"/>
    <property type="evidence" value="ECO:0007669"/>
    <property type="project" value="TreeGrafter"/>
</dbReference>
<dbReference type="PROSITE" id="PS51800">
    <property type="entry name" value="ZF_CHHC_U11_48K"/>
    <property type="match status" value="1"/>
</dbReference>
<dbReference type="InterPro" id="IPR036236">
    <property type="entry name" value="Znf_C2H2_sf"/>
</dbReference>
<evidence type="ECO:0000313" key="6">
    <source>
        <dbReference type="EMBL" id="KAG5329191.1"/>
    </source>
</evidence>
<evidence type="ECO:0000256" key="1">
    <source>
        <dbReference type="ARBA" id="ARBA00022723"/>
    </source>
</evidence>
<evidence type="ECO:0000256" key="4">
    <source>
        <dbReference type="SAM" id="MobiDB-lite"/>
    </source>
</evidence>
<dbReference type="PANTHER" id="PTHR21402">
    <property type="entry name" value="GAMETOCYTE SPECIFIC FACTOR 1-RELATED"/>
    <property type="match status" value="1"/>
</dbReference>
<dbReference type="GO" id="GO:0005689">
    <property type="term" value="C:U12-type spliceosomal complex"/>
    <property type="evidence" value="ECO:0007669"/>
    <property type="project" value="TreeGrafter"/>
</dbReference>
<reference evidence="6" key="1">
    <citation type="submission" date="2020-03" db="EMBL/GenBank/DDBJ databases">
        <title>Relaxed selection underlies rapid genomic changes in the transitions from sociality to social parasitism in ants.</title>
        <authorList>
            <person name="Bi X."/>
        </authorList>
    </citation>
    <scope>NUCLEOTIDE SEQUENCE</scope>
    <source>
        <strain evidence="6">BGI-DK2014a</strain>
        <tissue evidence="6">Whole body</tissue>
    </source>
</reference>
<dbReference type="EMBL" id="JAANIC010006346">
    <property type="protein sequence ID" value="KAG5329191.1"/>
    <property type="molecule type" value="Genomic_DNA"/>
</dbReference>
<organism evidence="6 7">
    <name type="scientific">Acromyrmex charruanus</name>
    <dbReference type="NCBI Taxonomy" id="2715315"/>
    <lineage>
        <taxon>Eukaryota</taxon>
        <taxon>Metazoa</taxon>
        <taxon>Ecdysozoa</taxon>
        <taxon>Arthropoda</taxon>
        <taxon>Hexapoda</taxon>
        <taxon>Insecta</taxon>
        <taxon>Pterygota</taxon>
        <taxon>Neoptera</taxon>
        <taxon>Endopterygota</taxon>
        <taxon>Hymenoptera</taxon>
        <taxon>Apocrita</taxon>
        <taxon>Aculeata</taxon>
        <taxon>Formicoidea</taxon>
        <taxon>Formicidae</taxon>
        <taxon>Myrmicinae</taxon>
        <taxon>Acromyrmex</taxon>
    </lineage>
</organism>
<keyword evidence="1" id="KW-0479">Metal-binding</keyword>
<evidence type="ECO:0000256" key="3">
    <source>
        <dbReference type="ARBA" id="ARBA00022833"/>
    </source>
</evidence>
<feature type="region of interest" description="Disordered" evidence="4">
    <location>
        <begin position="320"/>
        <end position="440"/>
    </location>
</feature>
<comment type="caution">
    <text evidence="6">The sequence shown here is derived from an EMBL/GenBank/DDBJ whole genome shotgun (WGS) entry which is preliminary data.</text>
</comment>
<evidence type="ECO:0000313" key="7">
    <source>
        <dbReference type="Proteomes" id="UP000669903"/>
    </source>
</evidence>
<name>A0A836FPT7_9HYME</name>
<feature type="domain" description="CHHC U11-48K-type" evidence="5">
    <location>
        <begin position="107"/>
        <end position="134"/>
    </location>
</feature>
<protein>
    <submittedName>
        <fullName evidence="6">SNR48 protein</fullName>
    </submittedName>
</protein>
<feature type="compositionally biased region" description="Basic and acidic residues" evidence="4">
    <location>
        <begin position="345"/>
        <end position="370"/>
    </location>
</feature>
<keyword evidence="7" id="KW-1185">Reference proteome</keyword>
<feature type="non-terminal residue" evidence="6">
    <location>
        <position position="440"/>
    </location>
</feature>
<sequence>MKVYYLGKISKKNIKINNYQENIKLNNYQENNYLPTVLTLYDDLIVYLNFPMGDRIEMNMLKNINDSREQQLEKLKNFTDTINEEITNIVGTLGWTMESITDVDKEYFICPYDPSHRLTEASLNDHLVSCQWKAEGYGKLDVPLPEPTLPEDSPFCIKFDEQLQEQVLRNAKEQNSAMQTGMGERLVPRTSDRIVIDFTSDERKALYDYVIANTTKPDIGEDITNINNLEPQEKEDKELSFLELLIQERNLKRRRIKHKGVHTNKRSYIEILREVINQQMEIFVDYVSEQSNSGHVTDVRNTETDDLNYEQDRTERLYKVFHSSRNNDEYNSREKNGHYHKKKREHSEERNYHRSRERDRQKRYSDETDRKHKHEHRNTEISSHSREQKSHKKDKYQSKDKHKNKYHEKKHKSGDRDKSSERHSKHSDHKRARKDKNKEY</sequence>
<feature type="compositionally biased region" description="Basic and acidic residues" evidence="4">
    <location>
        <begin position="325"/>
        <end position="337"/>
    </location>
</feature>
<keyword evidence="2" id="KW-0863">Zinc-finger</keyword>
<dbReference type="InterPro" id="IPR022776">
    <property type="entry name" value="TRM13/UPF0224_CHHC_Znf_dom"/>
</dbReference>
<dbReference type="AlphaFoldDB" id="A0A836FPT7"/>
<dbReference type="Pfam" id="PF05253">
    <property type="entry name" value="zf-U11-48K"/>
    <property type="match status" value="1"/>
</dbReference>
<dbReference type="GO" id="GO:0008270">
    <property type="term" value="F:zinc ion binding"/>
    <property type="evidence" value="ECO:0007669"/>
    <property type="project" value="UniProtKB-KW"/>
</dbReference>
<dbReference type="GO" id="GO:0005829">
    <property type="term" value="C:cytosol"/>
    <property type="evidence" value="ECO:0007669"/>
    <property type="project" value="TreeGrafter"/>
</dbReference>
<dbReference type="Proteomes" id="UP000669903">
    <property type="component" value="Unassembled WGS sequence"/>
</dbReference>
<evidence type="ECO:0000256" key="2">
    <source>
        <dbReference type="ARBA" id="ARBA00022771"/>
    </source>
</evidence>
<feature type="non-terminal residue" evidence="6">
    <location>
        <position position="1"/>
    </location>
</feature>
<dbReference type="SUPFAM" id="SSF57667">
    <property type="entry name" value="beta-beta-alpha zinc fingers"/>
    <property type="match status" value="1"/>
</dbReference>
<feature type="compositionally biased region" description="Basic residues" evidence="4">
    <location>
        <begin position="389"/>
        <end position="413"/>
    </location>
</feature>
<accession>A0A836FPT7</accession>
<proteinExistence type="predicted"/>
<feature type="compositionally biased region" description="Basic and acidic residues" evidence="4">
    <location>
        <begin position="377"/>
        <end position="388"/>
    </location>
</feature>
<dbReference type="PANTHER" id="PTHR21402:SF10">
    <property type="entry name" value="U11_U12 SMALL NUCLEAR RIBONUCLEOPROTEIN 48 KDA PROTEIN"/>
    <property type="match status" value="1"/>
</dbReference>
<gene>
    <name evidence="6" type="primary">Snrnp48</name>
    <name evidence="6" type="ORF">G6Z76_0000245</name>
</gene>
<dbReference type="InterPro" id="IPR051591">
    <property type="entry name" value="UPF0224_FAM112_RNA_Proc"/>
</dbReference>